<evidence type="ECO:0000313" key="4">
    <source>
        <dbReference type="Proteomes" id="UP000663840"/>
    </source>
</evidence>
<organism evidence="3 4">
    <name type="scientific">Rhizoctonia solani</name>
    <dbReference type="NCBI Taxonomy" id="456999"/>
    <lineage>
        <taxon>Eukaryota</taxon>
        <taxon>Fungi</taxon>
        <taxon>Dikarya</taxon>
        <taxon>Basidiomycota</taxon>
        <taxon>Agaricomycotina</taxon>
        <taxon>Agaricomycetes</taxon>
        <taxon>Cantharellales</taxon>
        <taxon>Ceratobasidiaceae</taxon>
        <taxon>Rhizoctonia</taxon>
    </lineage>
</organism>
<dbReference type="GO" id="GO:0005524">
    <property type="term" value="F:ATP binding"/>
    <property type="evidence" value="ECO:0007669"/>
    <property type="project" value="InterPro"/>
</dbReference>
<feature type="region of interest" description="Disordered" evidence="1">
    <location>
        <begin position="1"/>
        <end position="20"/>
    </location>
</feature>
<sequence>MSRSHNHIRSPPSCPENRSESENQWVTLQPYLQAQGYQLRPRYHPKWVPSWHSGSKIKDYRDCEDSISSSHGHLIDAIKLRTGEQVAIKMLDSAVDDKIWVDQYELLRYFSSSSTRKEVSNNVVPFKDGFSVPGFNKIRFVAMPLLSPYRYPPFYSLEEIQNFLIQVIEGIMFMHAHNVTHGDIRGTNIMMDSHHLYTEPVHPVDRKRSVDFQRAVRPRFRRCQVDIRYYLTGLKYATWFRDHHAQKFIKDRPLPNRAPAPEQKPGRLYDPFAVDVYQLGYMLRVELIPSIPQLEFLLPLAGLMTERDPAKRPSLKYAIQFIKSEFTRMWNFQKQWPLIPPGQPVAQLFDYFIPIGHHPST</sequence>
<feature type="domain" description="Protein kinase" evidence="2">
    <location>
        <begin position="60"/>
        <end position="361"/>
    </location>
</feature>
<dbReference type="GO" id="GO:0004672">
    <property type="term" value="F:protein kinase activity"/>
    <property type="evidence" value="ECO:0007669"/>
    <property type="project" value="InterPro"/>
</dbReference>
<evidence type="ECO:0000256" key="1">
    <source>
        <dbReference type="SAM" id="MobiDB-lite"/>
    </source>
</evidence>
<comment type="caution">
    <text evidence="3">The sequence shown here is derived from an EMBL/GenBank/DDBJ whole genome shotgun (WGS) entry which is preliminary data.</text>
</comment>
<dbReference type="PROSITE" id="PS50011">
    <property type="entry name" value="PROTEIN_KINASE_DOM"/>
    <property type="match status" value="1"/>
</dbReference>
<protein>
    <recommendedName>
        <fullName evidence="2">Protein kinase domain-containing protein</fullName>
    </recommendedName>
</protein>
<dbReference type="Gene3D" id="1.10.510.10">
    <property type="entry name" value="Transferase(Phosphotransferase) domain 1"/>
    <property type="match status" value="1"/>
</dbReference>
<dbReference type="Proteomes" id="UP000663840">
    <property type="component" value="Unassembled WGS sequence"/>
</dbReference>
<dbReference type="Pfam" id="PF00069">
    <property type="entry name" value="Pkinase"/>
    <property type="match status" value="1"/>
</dbReference>
<dbReference type="SMART" id="SM00220">
    <property type="entry name" value="S_TKc"/>
    <property type="match status" value="1"/>
</dbReference>
<dbReference type="PROSITE" id="PS00109">
    <property type="entry name" value="PROTEIN_KINASE_TYR"/>
    <property type="match status" value="1"/>
</dbReference>
<dbReference type="EMBL" id="CAJMWR010003956">
    <property type="protein sequence ID" value="CAE6476658.1"/>
    <property type="molecule type" value="Genomic_DNA"/>
</dbReference>
<dbReference type="Gene3D" id="3.30.200.20">
    <property type="entry name" value="Phosphorylase Kinase, domain 1"/>
    <property type="match status" value="1"/>
</dbReference>
<dbReference type="AlphaFoldDB" id="A0A8H3C714"/>
<evidence type="ECO:0000259" key="2">
    <source>
        <dbReference type="PROSITE" id="PS50011"/>
    </source>
</evidence>
<dbReference type="InterPro" id="IPR008266">
    <property type="entry name" value="Tyr_kinase_AS"/>
</dbReference>
<dbReference type="SUPFAM" id="SSF56112">
    <property type="entry name" value="Protein kinase-like (PK-like)"/>
    <property type="match status" value="1"/>
</dbReference>
<proteinExistence type="predicted"/>
<gene>
    <name evidence="3" type="ORF">RDB_LOCUS125184</name>
</gene>
<dbReference type="InterPro" id="IPR000719">
    <property type="entry name" value="Prot_kinase_dom"/>
</dbReference>
<name>A0A8H3C714_9AGAM</name>
<reference evidence="3" key="1">
    <citation type="submission" date="2021-01" db="EMBL/GenBank/DDBJ databases">
        <authorList>
            <person name="Kaushik A."/>
        </authorList>
    </citation>
    <scope>NUCLEOTIDE SEQUENCE</scope>
    <source>
        <strain evidence="3">AG1-1A</strain>
    </source>
</reference>
<evidence type="ECO:0000313" key="3">
    <source>
        <dbReference type="EMBL" id="CAE6476658.1"/>
    </source>
</evidence>
<dbReference type="InterPro" id="IPR011009">
    <property type="entry name" value="Kinase-like_dom_sf"/>
</dbReference>
<accession>A0A8H3C714</accession>